<evidence type="ECO:0000313" key="6">
    <source>
        <dbReference type="Proteomes" id="UP000631312"/>
    </source>
</evidence>
<proteinExistence type="inferred from homology"/>
<feature type="domain" description="Smf/DprA SLOG" evidence="2">
    <location>
        <begin position="80"/>
        <end position="298"/>
    </location>
</feature>
<keyword evidence="6" id="KW-1185">Reference proteome</keyword>
<dbReference type="Proteomes" id="UP000631312">
    <property type="component" value="Unassembled WGS sequence"/>
</dbReference>
<dbReference type="AlphaFoldDB" id="A0A7W7MJX5"/>
<dbReference type="EMBL" id="JACHNC010000001">
    <property type="protein sequence ID" value="MBB4752505.1"/>
    <property type="molecule type" value="Genomic_DNA"/>
</dbReference>
<evidence type="ECO:0000313" key="4">
    <source>
        <dbReference type="EMBL" id="MBB4752505.1"/>
    </source>
</evidence>
<dbReference type="Proteomes" id="UP000590511">
    <property type="component" value="Unassembled WGS sequence"/>
</dbReference>
<comment type="caution">
    <text evidence="4">The sequence shown here is derived from an EMBL/GenBank/DDBJ whole genome shotgun (WGS) entry which is preliminary data.</text>
</comment>
<evidence type="ECO:0000313" key="5">
    <source>
        <dbReference type="Proteomes" id="UP000590511"/>
    </source>
</evidence>
<dbReference type="RefSeq" id="WP_188124339.1">
    <property type="nucleotide sequence ID" value="NZ_BOMP01000143.1"/>
</dbReference>
<evidence type="ECO:0000259" key="2">
    <source>
        <dbReference type="Pfam" id="PF02481"/>
    </source>
</evidence>
<comment type="similarity">
    <text evidence="1">Belongs to the DprA/Smf family.</text>
</comment>
<organism evidence="4 5">
    <name type="scientific">Actinoplanes lobatus</name>
    <dbReference type="NCBI Taxonomy" id="113568"/>
    <lineage>
        <taxon>Bacteria</taxon>
        <taxon>Bacillati</taxon>
        <taxon>Actinomycetota</taxon>
        <taxon>Actinomycetes</taxon>
        <taxon>Micromonosporales</taxon>
        <taxon>Micromonosporaceae</taxon>
        <taxon>Actinoplanes</taxon>
    </lineage>
</organism>
<name>A0A7W7MJX5_9ACTN</name>
<dbReference type="PANTHER" id="PTHR43022">
    <property type="entry name" value="PROTEIN SMF"/>
    <property type="match status" value="1"/>
</dbReference>
<dbReference type="PANTHER" id="PTHR43022:SF1">
    <property type="entry name" value="PROTEIN SMF"/>
    <property type="match status" value="1"/>
</dbReference>
<dbReference type="SUPFAM" id="SSF102405">
    <property type="entry name" value="MCP/YpsA-like"/>
    <property type="match status" value="1"/>
</dbReference>
<dbReference type="InterPro" id="IPR003488">
    <property type="entry name" value="DprA"/>
</dbReference>
<dbReference type="GO" id="GO:0009294">
    <property type="term" value="P:DNA-mediated transformation"/>
    <property type="evidence" value="ECO:0007669"/>
    <property type="project" value="InterPro"/>
</dbReference>
<gene>
    <name evidence="3" type="ORF">Alo02nite_77030</name>
    <name evidence="4" type="ORF">BJ964_006666</name>
</gene>
<evidence type="ECO:0000256" key="1">
    <source>
        <dbReference type="ARBA" id="ARBA00006525"/>
    </source>
</evidence>
<dbReference type="Gene3D" id="3.40.50.450">
    <property type="match status" value="1"/>
</dbReference>
<protein>
    <submittedName>
        <fullName evidence="4">DNA processing protein</fullName>
    </submittedName>
</protein>
<accession>A0A7W7MJX5</accession>
<dbReference type="InterPro" id="IPR057666">
    <property type="entry name" value="DrpA_SLOG"/>
</dbReference>
<reference evidence="4 5" key="1">
    <citation type="submission" date="2020-08" db="EMBL/GenBank/DDBJ databases">
        <title>Sequencing the genomes of 1000 actinobacteria strains.</title>
        <authorList>
            <person name="Klenk H.-P."/>
        </authorList>
    </citation>
    <scope>NUCLEOTIDE SEQUENCE [LARGE SCALE GENOMIC DNA]</scope>
    <source>
        <strain evidence="4 5">DSM 43150</strain>
    </source>
</reference>
<evidence type="ECO:0000313" key="3">
    <source>
        <dbReference type="EMBL" id="GIE44805.1"/>
    </source>
</evidence>
<sequence>MASLPDDERLARAALTYIAQPGDPTTHTMIGTLGPVEALDRLLTSTRRRTTGQPWQHSSPVRLARTRLHAELVRLIVPGDFDWPDRLDQLAHLDTNATATVGSPLAPPIALWADGALPLSTALGQAVTITGARACTAYGQHVAADITTGCAQQGWTIVAGGSYGIEAAAHRAALANDTPTVAVIAGGLHRPHPAGNSALFDQIRRTGLLVSETPPDVDATRPLFISRQRLLAALTDGTVLVEAAIRSSSLITAKAALVLEKPTMAVPGAVTSALSAGCHHLLRDPRVRLVTDAADVFTVLGQR</sequence>
<dbReference type="Pfam" id="PF02481">
    <property type="entry name" value="DNA_processg_A"/>
    <property type="match status" value="1"/>
</dbReference>
<reference evidence="3 6" key="2">
    <citation type="submission" date="2021-01" db="EMBL/GenBank/DDBJ databases">
        <title>Whole genome shotgun sequence of Actinoplanes lobatus NBRC 12513.</title>
        <authorList>
            <person name="Komaki H."/>
            <person name="Tamura T."/>
        </authorList>
    </citation>
    <scope>NUCLEOTIDE SEQUENCE [LARGE SCALE GENOMIC DNA]</scope>
    <source>
        <strain evidence="3 6">NBRC 12513</strain>
    </source>
</reference>
<dbReference type="EMBL" id="BOMP01000143">
    <property type="protein sequence ID" value="GIE44805.1"/>
    <property type="molecule type" value="Genomic_DNA"/>
</dbReference>